<sequence>MTVTERPATYGTSMIDLGRFQIDLEMRTLHQSGTLVPVGSRAFDILAVLVSAAGRLVTKDELLDSVWPKTVVEENNIQVHLSALRKILGEDRNLIVTIPGRGYQLRRRPVESPAPAVESRAFRRSLPLRETRLTGRDAAVRQISMLLQTTQVLTLTGAGGIGKTSLAIEVARQASNDSSRAVCFVDLATATTEDAVLCEVAEACGLSTLDAAVDIAQLAAAVSGKRLLLVLDNAEHVIDAVARIVDALVAASKILRVMVTSREPLRLMQETVYRVEPLDVPPSHSTHAEIVQFSAVKLFLLRVNSIQRYAYAGCEEIHLIGEICRRLDGIPLAIELAAARVAGLGIGGVHRYLHDRFSLLTGGYRTALPRHQTLRATFDWSFFILNPCHQLLFRRLAVFSGGFTFDAMCAVVCDEKYAVADAIGGIGDLVAKSLVNIELEGPVSRYRLSDSARAYALEKLHAQGEQRLIAARHARYVSHCLRPCLADSLAEQLDLEIDFRQSLDDARSAFDWAFSQHGDTRIGVELAAGLTEALLDAGLIHECCTRAEQAIDALEELPPASVDSDTEMRVRAALASALIYAQGPVSKSAQSWTEVLALAGDTGDGSGANSEGESVKVLPPDLIIRQ</sequence>
<feature type="domain" description="OmpR/PhoB-type" evidence="3">
    <location>
        <begin position="12"/>
        <end position="107"/>
    </location>
</feature>
<keyword evidence="1 2" id="KW-0238">DNA-binding</keyword>
<dbReference type="InterPro" id="IPR016032">
    <property type="entry name" value="Sig_transdc_resp-reg_C-effctor"/>
</dbReference>
<gene>
    <name evidence="4" type="ORF">SAMN05445850_6915</name>
</gene>
<dbReference type="GO" id="GO:0006355">
    <property type="term" value="P:regulation of DNA-templated transcription"/>
    <property type="evidence" value="ECO:0007669"/>
    <property type="project" value="InterPro"/>
</dbReference>
<dbReference type="SMART" id="SM00862">
    <property type="entry name" value="Trans_reg_C"/>
    <property type="match status" value="1"/>
</dbReference>
<dbReference type="EMBL" id="FNKX01000003">
    <property type="protein sequence ID" value="SDR59661.1"/>
    <property type="molecule type" value="Genomic_DNA"/>
</dbReference>
<name>A0A1H1KBF8_9BURK</name>
<dbReference type="Pfam" id="PF13401">
    <property type="entry name" value="AAA_22"/>
    <property type="match status" value="1"/>
</dbReference>
<dbReference type="RefSeq" id="WP_244145029.1">
    <property type="nucleotide sequence ID" value="NZ_FNKX01000003.1"/>
</dbReference>
<reference evidence="5" key="1">
    <citation type="submission" date="2016-10" db="EMBL/GenBank/DDBJ databases">
        <authorList>
            <person name="Varghese N."/>
            <person name="Submissions S."/>
        </authorList>
    </citation>
    <scope>NUCLEOTIDE SEQUENCE [LARGE SCALE GENOMIC DNA]</scope>
    <source>
        <strain evidence="5">DUS833</strain>
    </source>
</reference>
<feature type="DNA-binding region" description="OmpR/PhoB-type" evidence="2">
    <location>
        <begin position="12"/>
        <end position="107"/>
    </location>
</feature>
<dbReference type="PANTHER" id="PTHR47691:SF3">
    <property type="entry name" value="HTH-TYPE TRANSCRIPTIONAL REGULATOR RV0890C-RELATED"/>
    <property type="match status" value="1"/>
</dbReference>
<proteinExistence type="predicted"/>
<dbReference type="Proteomes" id="UP000199365">
    <property type="component" value="Unassembled WGS sequence"/>
</dbReference>
<evidence type="ECO:0000313" key="4">
    <source>
        <dbReference type="EMBL" id="SDR59661.1"/>
    </source>
</evidence>
<dbReference type="Gene3D" id="1.10.10.10">
    <property type="entry name" value="Winged helix-like DNA-binding domain superfamily/Winged helix DNA-binding domain"/>
    <property type="match status" value="1"/>
</dbReference>
<dbReference type="GO" id="GO:0000160">
    <property type="term" value="P:phosphorelay signal transduction system"/>
    <property type="evidence" value="ECO:0007669"/>
    <property type="project" value="InterPro"/>
</dbReference>
<dbReference type="GO" id="GO:0003677">
    <property type="term" value="F:DNA binding"/>
    <property type="evidence" value="ECO:0007669"/>
    <property type="project" value="UniProtKB-UniRule"/>
</dbReference>
<dbReference type="SUPFAM" id="SSF52540">
    <property type="entry name" value="P-loop containing nucleoside triphosphate hydrolases"/>
    <property type="match status" value="1"/>
</dbReference>
<evidence type="ECO:0000256" key="1">
    <source>
        <dbReference type="ARBA" id="ARBA00023125"/>
    </source>
</evidence>
<dbReference type="Pfam" id="PF00486">
    <property type="entry name" value="Trans_reg_C"/>
    <property type="match status" value="1"/>
</dbReference>
<dbReference type="InterPro" id="IPR049945">
    <property type="entry name" value="AAA_22"/>
</dbReference>
<dbReference type="SUPFAM" id="SSF46894">
    <property type="entry name" value="C-terminal effector domain of the bipartite response regulators"/>
    <property type="match status" value="1"/>
</dbReference>
<dbReference type="AlphaFoldDB" id="A0A1H1KBF8"/>
<evidence type="ECO:0000313" key="5">
    <source>
        <dbReference type="Proteomes" id="UP000199365"/>
    </source>
</evidence>
<evidence type="ECO:0000256" key="2">
    <source>
        <dbReference type="PROSITE-ProRule" id="PRU01091"/>
    </source>
</evidence>
<protein>
    <submittedName>
        <fullName evidence="4">Predicted ATPase</fullName>
    </submittedName>
</protein>
<organism evidence="4 5">
    <name type="scientific">Paraburkholderia tuberum</name>
    <dbReference type="NCBI Taxonomy" id="157910"/>
    <lineage>
        <taxon>Bacteria</taxon>
        <taxon>Pseudomonadati</taxon>
        <taxon>Pseudomonadota</taxon>
        <taxon>Betaproteobacteria</taxon>
        <taxon>Burkholderiales</taxon>
        <taxon>Burkholderiaceae</taxon>
        <taxon>Paraburkholderia</taxon>
    </lineage>
</organism>
<dbReference type="CDD" id="cd00383">
    <property type="entry name" value="trans_reg_C"/>
    <property type="match status" value="1"/>
</dbReference>
<evidence type="ECO:0000259" key="3">
    <source>
        <dbReference type="PROSITE" id="PS51755"/>
    </source>
</evidence>
<keyword evidence="5" id="KW-1185">Reference proteome</keyword>
<dbReference type="InterPro" id="IPR027417">
    <property type="entry name" value="P-loop_NTPase"/>
</dbReference>
<accession>A0A1H1KBF8</accession>
<dbReference type="GO" id="GO:0016887">
    <property type="term" value="F:ATP hydrolysis activity"/>
    <property type="evidence" value="ECO:0007669"/>
    <property type="project" value="InterPro"/>
</dbReference>
<dbReference type="InterPro" id="IPR001867">
    <property type="entry name" value="OmpR/PhoB-type_DNA-bd"/>
</dbReference>
<dbReference type="PROSITE" id="PS51755">
    <property type="entry name" value="OMPR_PHOB"/>
    <property type="match status" value="1"/>
</dbReference>
<dbReference type="InterPro" id="IPR036388">
    <property type="entry name" value="WH-like_DNA-bd_sf"/>
</dbReference>
<dbReference type="STRING" id="157910.SAMN05445850_6915"/>
<dbReference type="Gene3D" id="3.40.50.300">
    <property type="entry name" value="P-loop containing nucleotide triphosphate hydrolases"/>
    <property type="match status" value="1"/>
</dbReference>
<dbReference type="PANTHER" id="PTHR47691">
    <property type="entry name" value="REGULATOR-RELATED"/>
    <property type="match status" value="1"/>
</dbReference>
<dbReference type="PRINTS" id="PR00364">
    <property type="entry name" value="DISEASERSIST"/>
</dbReference>